<dbReference type="AlphaFoldDB" id="A0A7L4JB63"/>
<comment type="function">
    <text evidence="3">Required for the assembly of the mitochondrial membrane respiratory chain NADH dehydrogenase (Complex I). Involved in mid-late stages of complex I assembly.</text>
</comment>
<dbReference type="Proteomes" id="UP000572837">
    <property type="component" value="Unassembled WGS sequence"/>
</dbReference>
<evidence type="ECO:0000313" key="7">
    <source>
        <dbReference type="Proteomes" id="UP000572837"/>
    </source>
</evidence>
<reference evidence="6 7" key="1">
    <citation type="submission" date="2020-02" db="EMBL/GenBank/DDBJ databases">
        <title>Bird 10,000 Genomes (B10K) Project - Family phase.</title>
        <authorList>
            <person name="Zhang G."/>
        </authorList>
    </citation>
    <scope>NUCLEOTIDE SEQUENCE [LARGE SCALE GENOMIC DNA]</scope>
    <source>
        <strain evidence="6">B10K-IZ-033-81</strain>
        <tissue evidence="6">Muscle</tissue>
    </source>
</reference>
<dbReference type="PANTHER" id="PTHR13847">
    <property type="entry name" value="SARCOSINE DEHYDROGENASE-RELATED"/>
    <property type="match status" value="1"/>
</dbReference>
<keyword evidence="1" id="KW-0560">Oxidoreductase</keyword>
<feature type="region of interest" description="Disordered" evidence="4">
    <location>
        <begin position="16"/>
        <end position="39"/>
    </location>
</feature>
<feature type="domain" description="FAD dependent oxidoreductase" evidence="5">
    <location>
        <begin position="43"/>
        <end position="445"/>
    </location>
</feature>
<evidence type="ECO:0000256" key="4">
    <source>
        <dbReference type="SAM" id="MobiDB-lite"/>
    </source>
</evidence>
<protein>
    <recommendedName>
        <fullName evidence="2">FAD-dependent oxidoreductase domain-containing protein 1</fullName>
    </recommendedName>
</protein>
<dbReference type="EMBL" id="VZSW01001355">
    <property type="protein sequence ID" value="NXY37462.1"/>
    <property type="molecule type" value="Genomic_DNA"/>
</dbReference>
<evidence type="ECO:0000256" key="3">
    <source>
        <dbReference type="ARBA" id="ARBA00046185"/>
    </source>
</evidence>
<accession>A0A7L4JB63</accession>
<comment type="caution">
    <text evidence="6">The sequence shown here is derived from an EMBL/GenBank/DDBJ whole genome shotgun (WGS) entry which is preliminary data.</text>
</comment>
<sequence>ELGQTLERMAQTLRDQLPSSGSGRRGWIPPGFHRDPRPPDEADVVVVGGGVVGWSVAYWLKVLEGRRRHGMKVLVVERDPMYSRASTVLSAGGIRQQFSLRENIQMSRFSASFLRDINVRGLHGHGGNLRNPAPLTVISVSLQEHLGVPNEPPIDIQFQPSGYLFLASPQNAAALEATVQLQRDEGAQVTLLSPTQLKTKFPWMNTEDVAVASYGLEDEGWFDPWTLLNAFRRKAISMGVQSCSGEVRVPVTPCARDPVSVPSQVHMPDSLEYQPVACAIVVNAAGAWAGKLLEADGLPRVLCRPPLPIQPRKRYVFTWHCPNGPGLSCPFLVDTSGAYFRRDGFSGNYLGGMSPPEEEEPDPSNLSVDHNYFQEQVWPRLARRVPAFESLRVRGSWAGYYDYNTFDQNGVLGPHPRLENMFLAAGFSGHGLQHAPAAGRAVAELLIKGRYETLDLQRLGWGRLVNGEPLKEHGVV</sequence>
<evidence type="ECO:0000259" key="5">
    <source>
        <dbReference type="Pfam" id="PF01266"/>
    </source>
</evidence>
<proteinExistence type="predicted"/>
<dbReference type="GO" id="GO:0005739">
    <property type="term" value="C:mitochondrion"/>
    <property type="evidence" value="ECO:0007669"/>
    <property type="project" value="GOC"/>
</dbReference>
<evidence type="ECO:0000256" key="2">
    <source>
        <dbReference type="ARBA" id="ARBA00039785"/>
    </source>
</evidence>
<dbReference type="Pfam" id="PF01266">
    <property type="entry name" value="DAO"/>
    <property type="match status" value="1"/>
</dbReference>
<feature type="non-terminal residue" evidence="6">
    <location>
        <position position="476"/>
    </location>
</feature>
<dbReference type="Gene3D" id="3.30.9.10">
    <property type="entry name" value="D-Amino Acid Oxidase, subunit A, domain 2"/>
    <property type="match status" value="1"/>
</dbReference>
<gene>
    <name evidence="6" type="primary">Foxred1</name>
    <name evidence="6" type="ORF">PORRUF_R10550</name>
</gene>
<dbReference type="GO" id="GO:0032981">
    <property type="term" value="P:mitochondrial respiratory chain complex I assembly"/>
    <property type="evidence" value="ECO:0007669"/>
    <property type="project" value="TreeGrafter"/>
</dbReference>
<dbReference type="Gene3D" id="3.50.50.60">
    <property type="entry name" value="FAD/NAD(P)-binding domain"/>
    <property type="match status" value="2"/>
</dbReference>
<evidence type="ECO:0000256" key="1">
    <source>
        <dbReference type="ARBA" id="ARBA00023002"/>
    </source>
</evidence>
<feature type="non-terminal residue" evidence="6">
    <location>
        <position position="1"/>
    </location>
</feature>
<dbReference type="InterPro" id="IPR006076">
    <property type="entry name" value="FAD-dep_OxRdtase"/>
</dbReference>
<dbReference type="GO" id="GO:0016491">
    <property type="term" value="F:oxidoreductase activity"/>
    <property type="evidence" value="ECO:0007669"/>
    <property type="project" value="UniProtKB-KW"/>
</dbReference>
<organism evidence="6 7">
    <name type="scientific">Pomatorhinus ruficollis</name>
    <name type="common">streak-breasted scimitar babbler</name>
    <dbReference type="NCBI Taxonomy" id="932028"/>
    <lineage>
        <taxon>Eukaryota</taxon>
        <taxon>Metazoa</taxon>
        <taxon>Chordata</taxon>
        <taxon>Craniata</taxon>
        <taxon>Vertebrata</taxon>
        <taxon>Euteleostomi</taxon>
        <taxon>Archelosauria</taxon>
        <taxon>Archosauria</taxon>
        <taxon>Dinosauria</taxon>
        <taxon>Saurischia</taxon>
        <taxon>Theropoda</taxon>
        <taxon>Coelurosauria</taxon>
        <taxon>Aves</taxon>
        <taxon>Neognathae</taxon>
        <taxon>Neoaves</taxon>
        <taxon>Telluraves</taxon>
        <taxon>Australaves</taxon>
        <taxon>Passeriformes</taxon>
        <taxon>Sylvioidea</taxon>
        <taxon>Timaliidae</taxon>
        <taxon>Pomatorhinus</taxon>
    </lineage>
</organism>
<dbReference type="PANTHER" id="PTHR13847:SF287">
    <property type="entry name" value="FAD-DEPENDENT OXIDOREDUCTASE DOMAIN-CONTAINING PROTEIN 1"/>
    <property type="match status" value="1"/>
</dbReference>
<name>A0A7L4JB63_9PASS</name>
<dbReference type="SUPFAM" id="SSF51905">
    <property type="entry name" value="FAD/NAD(P)-binding domain"/>
    <property type="match status" value="1"/>
</dbReference>
<dbReference type="InterPro" id="IPR036188">
    <property type="entry name" value="FAD/NAD-bd_sf"/>
</dbReference>
<evidence type="ECO:0000313" key="6">
    <source>
        <dbReference type="EMBL" id="NXY37462.1"/>
    </source>
</evidence>
<keyword evidence="7" id="KW-1185">Reference proteome</keyword>